<dbReference type="Pfam" id="PF00384">
    <property type="entry name" value="Molybdopterin"/>
    <property type="match status" value="1"/>
</dbReference>
<dbReference type="PROSITE" id="PS51669">
    <property type="entry name" value="4FE4S_MOW_BIS_MGD"/>
    <property type="match status" value="1"/>
</dbReference>
<feature type="region of interest" description="Disordered" evidence="11">
    <location>
        <begin position="870"/>
        <end position="894"/>
    </location>
</feature>
<keyword evidence="10" id="KW-0534">Nitrate assimilation</keyword>
<dbReference type="GO" id="GO:0042128">
    <property type="term" value="P:nitrate assimilation"/>
    <property type="evidence" value="ECO:0007669"/>
    <property type="project" value="UniProtKB-KW"/>
</dbReference>
<sequence>MIDRIADIWGTRTPYARGGHWPDRIDQLLADGVIESEVDRWVQSACVLCSNGCGLDIAVKDGAMVGVRGRAADLVNHGRLGPKGLFASWQGVSTKERLTRPLIRENGTLVETDWDTAMDRIVERSGKLLAEKGPLSHAFYTSGQLFLEEYYALAVLGKAGIGTPHMDGNTRLCTATAAASLKESFGSDGQPGTAADVDECDAIFLFGHNVAETQTVLWSRILDRLGGPDRPAVVCVDPRRTEVAQLADVHLALRPGTNLALMHGLIRELFVHGWINEEFIAAHTLKVEDLSAAVEKWTPEAVAETCGVEAEDVRRAAEIFGTSERVLSTVLQGFYQSSQATAASCQVNNLHLLRGMIGRPGCGILQMNGQPTAQNNRECGADGDLPGFRNWENPDHVNELAALWNVDPAVIPHWAPPTHAMQIMRYAEQGSVGFLWISATNPAVSMPELPRIREILAREELFVVVQDLYMTETAQYADVVLPAAGWGEKTGTFTNIDRTVHLSEKAVEPPGEARSDLSIFLDYSRRMDFRNKDGKPLLGWAGPEDAYRAWQECTRGRPCDYTGISYAKLRGGSGIQWPCNDERPDGTERLYADADFPTDPDYCESYGHDLLTGATVGPQAYRAMAPGGRAVFKTASYAPPHEEPDGDYPFRYTTGRTAYHFHTRTKTARSKPLNRAAPDAWVELSAPDATRMGVLEGDIVSVRSRRGEIVVPVRVGDIREGTVFAPFHYGYWDAGGSPDGHPRAANELTMTEWDPVSKQPVFKNAAVQVKRVAAGAGPSPAPTTTASRPAGTGAYGASHGSAGHDGAGRHGSPDSRSAYGNGANTGQDGSAGDGAIPATAIPATGIPTTGIPTTAIPTTAIPATVIPATVGGPDAEVQETFPLPGADGKNGDRS</sequence>
<keyword evidence="8" id="KW-0408">Iron</keyword>
<accession>A0A931CSQ0</accession>
<evidence type="ECO:0000256" key="11">
    <source>
        <dbReference type="SAM" id="MobiDB-lite"/>
    </source>
</evidence>
<dbReference type="Pfam" id="PF04879">
    <property type="entry name" value="Molybdop_Fe4S4"/>
    <property type="match status" value="1"/>
</dbReference>
<keyword evidence="7" id="KW-0560">Oxidoreductase</keyword>
<gene>
    <name evidence="13" type="ORF">IV500_06550</name>
</gene>
<dbReference type="PANTHER" id="PTHR43105:SF10">
    <property type="entry name" value="NADH-QUINONE OXIDOREDUCTASE SUBUNIT G"/>
    <property type="match status" value="1"/>
</dbReference>
<evidence type="ECO:0000259" key="12">
    <source>
        <dbReference type="PROSITE" id="PS51669"/>
    </source>
</evidence>
<keyword evidence="14" id="KW-1185">Reference proteome</keyword>
<evidence type="ECO:0000256" key="9">
    <source>
        <dbReference type="ARBA" id="ARBA00023014"/>
    </source>
</evidence>
<keyword evidence="6" id="KW-0479">Metal-binding</keyword>
<dbReference type="AlphaFoldDB" id="A0A931CSQ0"/>
<reference evidence="13 14" key="1">
    <citation type="submission" date="2020-11" db="EMBL/GenBank/DDBJ databases">
        <title>Arthrobacter antarcticus sp. nov., isolated from Antarctic Soil.</title>
        <authorList>
            <person name="Li J."/>
        </authorList>
    </citation>
    <scope>NUCLEOTIDE SEQUENCE [LARGE SCALE GENOMIC DNA]</scope>
    <source>
        <strain evidence="13 14">Z1-20</strain>
    </source>
</reference>
<organism evidence="13 14">
    <name type="scientific">Arthrobacter terrae</name>
    <dbReference type="NCBI Taxonomy" id="2935737"/>
    <lineage>
        <taxon>Bacteria</taxon>
        <taxon>Bacillati</taxon>
        <taxon>Actinomycetota</taxon>
        <taxon>Actinomycetes</taxon>
        <taxon>Micrococcales</taxon>
        <taxon>Micrococcaceae</taxon>
        <taxon>Arthrobacter</taxon>
    </lineage>
</organism>
<dbReference type="InterPro" id="IPR041957">
    <property type="entry name" value="CT_Nitrate-R-NapA-like"/>
</dbReference>
<dbReference type="Gene3D" id="3.40.50.740">
    <property type="match status" value="1"/>
</dbReference>
<dbReference type="Gene3D" id="2.20.25.90">
    <property type="entry name" value="ADC-like domains"/>
    <property type="match status" value="1"/>
</dbReference>
<dbReference type="SUPFAM" id="SSF53706">
    <property type="entry name" value="Formate dehydrogenase/DMSO reductase, domains 1-3"/>
    <property type="match status" value="1"/>
</dbReference>
<keyword evidence="5" id="KW-0500">Molybdenum</keyword>
<evidence type="ECO:0000313" key="14">
    <source>
        <dbReference type="Proteomes" id="UP000655366"/>
    </source>
</evidence>
<dbReference type="SUPFAM" id="SSF50692">
    <property type="entry name" value="ADC-like"/>
    <property type="match status" value="1"/>
</dbReference>
<evidence type="ECO:0000256" key="1">
    <source>
        <dbReference type="ARBA" id="ARBA00001942"/>
    </source>
</evidence>
<dbReference type="CDD" id="cd02791">
    <property type="entry name" value="MopB_CT_Nitrate-R-NapA-like"/>
    <property type="match status" value="1"/>
</dbReference>
<dbReference type="Gene3D" id="3.40.228.10">
    <property type="entry name" value="Dimethylsulfoxide Reductase, domain 2"/>
    <property type="match status" value="1"/>
</dbReference>
<keyword evidence="4" id="KW-0004">4Fe-4S</keyword>
<dbReference type="GO" id="GO:0016491">
    <property type="term" value="F:oxidoreductase activity"/>
    <property type="evidence" value="ECO:0007669"/>
    <property type="project" value="UniProtKB-KW"/>
</dbReference>
<feature type="compositionally biased region" description="Low complexity" evidence="11">
    <location>
        <begin position="773"/>
        <end position="801"/>
    </location>
</feature>
<dbReference type="GO" id="GO:0043546">
    <property type="term" value="F:molybdopterin cofactor binding"/>
    <property type="evidence" value="ECO:0007669"/>
    <property type="project" value="InterPro"/>
</dbReference>
<dbReference type="CDD" id="cd02754">
    <property type="entry name" value="MopB_Nitrate-R-NapA-like"/>
    <property type="match status" value="1"/>
</dbReference>
<dbReference type="InterPro" id="IPR006656">
    <property type="entry name" value="Mopterin_OxRdtase"/>
</dbReference>
<dbReference type="InterPro" id="IPR050123">
    <property type="entry name" value="Prok_molybdopt-oxidoreductase"/>
</dbReference>
<evidence type="ECO:0000313" key="13">
    <source>
        <dbReference type="EMBL" id="MBG0739058.1"/>
    </source>
</evidence>
<evidence type="ECO:0000256" key="10">
    <source>
        <dbReference type="ARBA" id="ARBA00023063"/>
    </source>
</evidence>
<evidence type="ECO:0000256" key="4">
    <source>
        <dbReference type="ARBA" id="ARBA00022485"/>
    </source>
</evidence>
<proteinExistence type="inferred from homology"/>
<evidence type="ECO:0000256" key="3">
    <source>
        <dbReference type="ARBA" id="ARBA00008747"/>
    </source>
</evidence>
<dbReference type="EMBL" id="JADNYM010000007">
    <property type="protein sequence ID" value="MBG0739058.1"/>
    <property type="molecule type" value="Genomic_DNA"/>
</dbReference>
<dbReference type="InterPro" id="IPR006963">
    <property type="entry name" value="Mopterin_OxRdtase_4Fe-4S_dom"/>
</dbReference>
<feature type="domain" description="4Fe-4S Mo/W bis-MGD-type" evidence="12">
    <location>
        <begin position="39"/>
        <end position="95"/>
    </location>
</feature>
<dbReference type="GO" id="GO:0051539">
    <property type="term" value="F:4 iron, 4 sulfur cluster binding"/>
    <property type="evidence" value="ECO:0007669"/>
    <property type="project" value="UniProtKB-KW"/>
</dbReference>
<feature type="region of interest" description="Disordered" evidence="11">
    <location>
        <begin position="773"/>
        <end position="843"/>
    </location>
</feature>
<dbReference type="PIRSF" id="PIRSF036643">
    <property type="entry name" value="FDH_alpha"/>
    <property type="match status" value="1"/>
</dbReference>
<comment type="similarity">
    <text evidence="3">Belongs to the prokaryotic molybdopterin-containing oxidoreductase family. NasA/NapA/NarB subfamily.</text>
</comment>
<dbReference type="Pfam" id="PF01568">
    <property type="entry name" value="Molydop_binding"/>
    <property type="match status" value="1"/>
</dbReference>
<comment type="cofactor">
    <cofactor evidence="1">
        <name>Mo-bis(molybdopterin guanine dinucleotide)</name>
        <dbReference type="ChEBI" id="CHEBI:60539"/>
    </cofactor>
</comment>
<evidence type="ECO:0000256" key="8">
    <source>
        <dbReference type="ARBA" id="ARBA00023004"/>
    </source>
</evidence>
<evidence type="ECO:0000256" key="2">
    <source>
        <dbReference type="ARBA" id="ARBA00001966"/>
    </source>
</evidence>
<comment type="cofactor">
    <cofactor evidence="2">
        <name>[4Fe-4S] cluster</name>
        <dbReference type="ChEBI" id="CHEBI:49883"/>
    </cofactor>
</comment>
<dbReference type="SMART" id="SM00926">
    <property type="entry name" value="Molybdop_Fe4S4"/>
    <property type="match status" value="1"/>
</dbReference>
<evidence type="ECO:0000256" key="5">
    <source>
        <dbReference type="ARBA" id="ARBA00022505"/>
    </source>
</evidence>
<dbReference type="InterPro" id="IPR006657">
    <property type="entry name" value="MoPterin_dinucl-bd_dom"/>
</dbReference>
<dbReference type="PANTHER" id="PTHR43105">
    <property type="entry name" value="RESPIRATORY NITRATE REDUCTASE"/>
    <property type="match status" value="1"/>
</dbReference>
<keyword evidence="9" id="KW-0411">Iron-sulfur</keyword>
<comment type="caution">
    <text evidence="13">The sequence shown here is derived from an EMBL/GenBank/DDBJ whole genome shotgun (WGS) entry which is preliminary data.</text>
</comment>
<protein>
    <submittedName>
        <fullName evidence="13">Molybdopterin-dependent oxidoreductase</fullName>
    </submittedName>
</protein>
<evidence type="ECO:0000256" key="7">
    <source>
        <dbReference type="ARBA" id="ARBA00023002"/>
    </source>
</evidence>
<dbReference type="Gene3D" id="2.40.40.20">
    <property type="match status" value="1"/>
</dbReference>
<dbReference type="GO" id="GO:0046872">
    <property type="term" value="F:metal ion binding"/>
    <property type="evidence" value="ECO:0007669"/>
    <property type="project" value="UniProtKB-KW"/>
</dbReference>
<evidence type="ECO:0000256" key="6">
    <source>
        <dbReference type="ARBA" id="ARBA00022723"/>
    </source>
</evidence>
<name>A0A931CSQ0_9MICC</name>
<dbReference type="InterPro" id="IPR009010">
    <property type="entry name" value="Asp_de-COase-like_dom_sf"/>
</dbReference>
<dbReference type="Proteomes" id="UP000655366">
    <property type="component" value="Unassembled WGS sequence"/>
</dbReference>
<dbReference type="RefSeq" id="WP_196396015.1">
    <property type="nucleotide sequence ID" value="NZ_JADNYM010000007.1"/>
</dbReference>